<feature type="signal peptide" evidence="1">
    <location>
        <begin position="1"/>
        <end position="16"/>
    </location>
</feature>
<name>A0ABP0WW18_9BRYO</name>
<dbReference type="Proteomes" id="UP001497444">
    <property type="component" value="Chromosome 2"/>
</dbReference>
<evidence type="ECO:0000313" key="2">
    <source>
        <dbReference type="EMBL" id="CAK9269635.1"/>
    </source>
</evidence>
<reference evidence="2 3" key="1">
    <citation type="submission" date="2024-02" db="EMBL/GenBank/DDBJ databases">
        <authorList>
            <consortium name="ELIXIR-Norway"/>
            <consortium name="Elixir Norway"/>
        </authorList>
    </citation>
    <scope>NUCLEOTIDE SEQUENCE [LARGE SCALE GENOMIC DNA]</scope>
</reference>
<accession>A0ABP0WW18</accession>
<gene>
    <name evidence="2" type="ORF">CSSPJE1EN1_LOCUS15113</name>
</gene>
<organism evidence="2 3">
    <name type="scientific">Sphagnum jensenii</name>
    <dbReference type="NCBI Taxonomy" id="128206"/>
    <lineage>
        <taxon>Eukaryota</taxon>
        <taxon>Viridiplantae</taxon>
        <taxon>Streptophyta</taxon>
        <taxon>Embryophyta</taxon>
        <taxon>Bryophyta</taxon>
        <taxon>Sphagnophytina</taxon>
        <taxon>Sphagnopsida</taxon>
        <taxon>Sphagnales</taxon>
        <taxon>Sphagnaceae</taxon>
        <taxon>Sphagnum</taxon>
    </lineage>
</organism>
<keyword evidence="3" id="KW-1185">Reference proteome</keyword>
<evidence type="ECO:0000313" key="3">
    <source>
        <dbReference type="Proteomes" id="UP001497444"/>
    </source>
</evidence>
<feature type="chain" id="PRO_5045634300" evidence="1">
    <location>
        <begin position="17"/>
        <end position="67"/>
    </location>
</feature>
<proteinExistence type="predicted"/>
<sequence>MCKLCMTMVLLRFQWSVDCGSQKHDLFFCGVCVHRGPQWVLDWLFGCLLRFWLEWENKFGNNVVALN</sequence>
<protein>
    <submittedName>
        <fullName evidence="2">Uncharacterized protein</fullName>
    </submittedName>
</protein>
<keyword evidence="1" id="KW-0732">Signal</keyword>
<evidence type="ECO:0000256" key="1">
    <source>
        <dbReference type="SAM" id="SignalP"/>
    </source>
</evidence>
<dbReference type="EMBL" id="OZ020097">
    <property type="protein sequence ID" value="CAK9269635.1"/>
    <property type="molecule type" value="Genomic_DNA"/>
</dbReference>